<keyword evidence="11" id="KW-1185">Reference proteome</keyword>
<dbReference type="PROSITE" id="PS00135">
    <property type="entry name" value="TRYPSIN_SER"/>
    <property type="match status" value="1"/>
</dbReference>
<dbReference type="Proteomes" id="UP000789390">
    <property type="component" value="Unassembled WGS sequence"/>
</dbReference>
<keyword evidence="8" id="KW-0732">Signal</keyword>
<dbReference type="PRINTS" id="PR00722">
    <property type="entry name" value="CHYMOTRYPSIN"/>
</dbReference>
<dbReference type="Pfam" id="PF00089">
    <property type="entry name" value="Trypsin"/>
    <property type="match status" value="1"/>
</dbReference>
<dbReference type="InterPro" id="IPR001314">
    <property type="entry name" value="Peptidase_S1A"/>
</dbReference>
<dbReference type="InterPro" id="IPR009003">
    <property type="entry name" value="Peptidase_S1_PA"/>
</dbReference>
<keyword evidence="7" id="KW-1133">Transmembrane helix</keyword>
<dbReference type="Gene3D" id="2.40.10.10">
    <property type="entry name" value="Trypsin-like serine proteases"/>
    <property type="match status" value="1"/>
</dbReference>
<dbReference type="InterPro" id="IPR050430">
    <property type="entry name" value="Peptidase_S1"/>
</dbReference>
<reference evidence="10" key="1">
    <citation type="submission" date="2021-11" db="EMBL/GenBank/DDBJ databases">
        <authorList>
            <person name="Schell T."/>
        </authorList>
    </citation>
    <scope>NUCLEOTIDE SEQUENCE</scope>
    <source>
        <strain evidence="10">M5</strain>
    </source>
</reference>
<dbReference type="AlphaFoldDB" id="A0A8J2R8C5"/>
<evidence type="ECO:0000256" key="2">
    <source>
        <dbReference type="ARBA" id="ARBA00022670"/>
    </source>
</evidence>
<comment type="caution">
    <text evidence="10">The sequence shown here is derived from an EMBL/GenBank/DDBJ whole genome shotgun (WGS) entry which is preliminary data.</text>
</comment>
<dbReference type="InterPro" id="IPR001254">
    <property type="entry name" value="Trypsin_dom"/>
</dbReference>
<dbReference type="PROSITE" id="PS50240">
    <property type="entry name" value="TRYPSIN_DOM"/>
    <property type="match status" value="1"/>
</dbReference>
<dbReference type="PANTHER" id="PTHR24276">
    <property type="entry name" value="POLYSERASE-RELATED"/>
    <property type="match status" value="1"/>
</dbReference>
<keyword evidence="2 6" id="KW-0645">Protease</keyword>
<comment type="similarity">
    <text evidence="1">Belongs to the peptidase S1 family.</text>
</comment>
<organism evidence="10 11">
    <name type="scientific">Daphnia galeata</name>
    <dbReference type="NCBI Taxonomy" id="27404"/>
    <lineage>
        <taxon>Eukaryota</taxon>
        <taxon>Metazoa</taxon>
        <taxon>Ecdysozoa</taxon>
        <taxon>Arthropoda</taxon>
        <taxon>Crustacea</taxon>
        <taxon>Branchiopoda</taxon>
        <taxon>Diplostraca</taxon>
        <taxon>Cladocera</taxon>
        <taxon>Anomopoda</taxon>
        <taxon>Daphniidae</taxon>
        <taxon>Daphnia</taxon>
    </lineage>
</organism>
<dbReference type="GO" id="GO:0006508">
    <property type="term" value="P:proteolysis"/>
    <property type="evidence" value="ECO:0007669"/>
    <property type="project" value="UniProtKB-KW"/>
</dbReference>
<keyword evidence="7" id="KW-0472">Membrane</keyword>
<dbReference type="OrthoDB" id="10051896at2759"/>
<dbReference type="PROSITE" id="PS00134">
    <property type="entry name" value="TRYPSIN_HIS"/>
    <property type="match status" value="1"/>
</dbReference>
<feature type="chain" id="PRO_5035197032" description="Peptidase S1 domain-containing protein" evidence="8">
    <location>
        <begin position="29"/>
        <end position="326"/>
    </location>
</feature>
<name>A0A8J2R8C5_9CRUS</name>
<keyword evidence="3 6" id="KW-0378">Hydrolase</keyword>
<evidence type="ECO:0000256" key="5">
    <source>
        <dbReference type="ARBA" id="ARBA00023157"/>
    </source>
</evidence>
<dbReference type="PANTHER" id="PTHR24276:SF98">
    <property type="entry name" value="FI18310P1-RELATED"/>
    <property type="match status" value="1"/>
</dbReference>
<dbReference type="InterPro" id="IPR043504">
    <property type="entry name" value="Peptidase_S1_PA_chymotrypsin"/>
</dbReference>
<evidence type="ECO:0000256" key="4">
    <source>
        <dbReference type="ARBA" id="ARBA00022825"/>
    </source>
</evidence>
<dbReference type="InterPro" id="IPR018114">
    <property type="entry name" value="TRYPSIN_HIS"/>
</dbReference>
<evidence type="ECO:0000256" key="6">
    <source>
        <dbReference type="RuleBase" id="RU363034"/>
    </source>
</evidence>
<dbReference type="InterPro" id="IPR033116">
    <property type="entry name" value="TRYPSIN_SER"/>
</dbReference>
<dbReference type="GO" id="GO:0004252">
    <property type="term" value="F:serine-type endopeptidase activity"/>
    <property type="evidence" value="ECO:0007669"/>
    <property type="project" value="InterPro"/>
</dbReference>
<accession>A0A8J2R8C5</accession>
<keyword evidence="5" id="KW-1015">Disulfide bond</keyword>
<evidence type="ECO:0000256" key="8">
    <source>
        <dbReference type="SAM" id="SignalP"/>
    </source>
</evidence>
<dbReference type="SUPFAM" id="SSF50494">
    <property type="entry name" value="Trypsin-like serine proteases"/>
    <property type="match status" value="1"/>
</dbReference>
<dbReference type="EMBL" id="CAKKLH010000010">
    <property type="protein sequence ID" value="CAH0098900.1"/>
    <property type="molecule type" value="Genomic_DNA"/>
</dbReference>
<feature type="transmembrane region" description="Helical" evidence="7">
    <location>
        <begin position="36"/>
        <end position="57"/>
    </location>
</feature>
<proteinExistence type="inferred from homology"/>
<feature type="signal peptide" evidence="8">
    <location>
        <begin position="1"/>
        <end position="28"/>
    </location>
</feature>
<evidence type="ECO:0000256" key="3">
    <source>
        <dbReference type="ARBA" id="ARBA00022801"/>
    </source>
</evidence>
<evidence type="ECO:0000259" key="9">
    <source>
        <dbReference type="PROSITE" id="PS50240"/>
    </source>
</evidence>
<protein>
    <recommendedName>
        <fullName evidence="9">Peptidase S1 domain-containing protein</fullName>
    </recommendedName>
</protein>
<evidence type="ECO:0000313" key="10">
    <source>
        <dbReference type="EMBL" id="CAH0098900.1"/>
    </source>
</evidence>
<sequence>MSGQTRKKISPGFFLLLIFSSGYHLSEAMGLERKTFTSLICYALFLSFVCSSLGTLVEGLTPQKFGYIIGGSVVKPDDSERHKYMVHMRRFVIDDATNATQSIPWCAGTLISEWHILTAAHCLFNDQGELSNEMDVFLGVNAIPPNELVELLYSTSIKRTISSEGMLIHDEFNQMGWGEYDIAILKMNERVDLNENPGVSLINLPAECSNCTVDYEGKAAIAVGWGLTSSGGTSSPNMMQVELTVNSNEECEKQFNVTYNGEYQLCTIPSNTKGTCQGDSGGPMIADGIQIGITSHGPQQCEEGGVYTRVSAYINNGWIASKMNAQ</sequence>
<gene>
    <name evidence="10" type="ORF">DGAL_LOCUS1008</name>
</gene>
<evidence type="ECO:0000313" key="11">
    <source>
        <dbReference type="Proteomes" id="UP000789390"/>
    </source>
</evidence>
<feature type="domain" description="Peptidase S1" evidence="9">
    <location>
        <begin position="68"/>
        <end position="324"/>
    </location>
</feature>
<dbReference type="SMART" id="SM00020">
    <property type="entry name" value="Tryp_SPc"/>
    <property type="match status" value="1"/>
</dbReference>
<dbReference type="CDD" id="cd00190">
    <property type="entry name" value="Tryp_SPc"/>
    <property type="match status" value="1"/>
</dbReference>
<keyword evidence="4 6" id="KW-0720">Serine protease</keyword>
<evidence type="ECO:0000256" key="7">
    <source>
        <dbReference type="SAM" id="Phobius"/>
    </source>
</evidence>
<keyword evidence="7" id="KW-0812">Transmembrane</keyword>
<evidence type="ECO:0000256" key="1">
    <source>
        <dbReference type="ARBA" id="ARBA00007664"/>
    </source>
</evidence>